<proteinExistence type="predicted"/>
<dbReference type="AlphaFoldDB" id="A0A438H6R3"/>
<dbReference type="Gene3D" id="3.40.50.150">
    <property type="entry name" value="Vaccinia Virus protein VP39"/>
    <property type="match status" value="1"/>
</dbReference>
<evidence type="ECO:0008006" key="4">
    <source>
        <dbReference type="Google" id="ProtNLM"/>
    </source>
</evidence>
<dbReference type="PANTHER" id="PTHR33710:SF64">
    <property type="entry name" value="ENDONUCLEASE_EXONUCLEASE_PHOSPHATASE DOMAIN-CONTAINING PROTEIN"/>
    <property type="match status" value="1"/>
</dbReference>
<protein>
    <recommendedName>
        <fullName evidence="4">DUF4283 domain-containing protein</fullName>
    </recommendedName>
</protein>
<dbReference type="InterPro" id="IPR036691">
    <property type="entry name" value="Endo/exonu/phosph_ase_sf"/>
</dbReference>
<evidence type="ECO:0000256" key="1">
    <source>
        <dbReference type="SAM" id="MobiDB-lite"/>
    </source>
</evidence>
<organism evidence="2 3">
    <name type="scientific">Vitis vinifera</name>
    <name type="common">Grape</name>
    <dbReference type="NCBI Taxonomy" id="29760"/>
    <lineage>
        <taxon>Eukaryota</taxon>
        <taxon>Viridiplantae</taxon>
        <taxon>Streptophyta</taxon>
        <taxon>Embryophyta</taxon>
        <taxon>Tracheophyta</taxon>
        <taxon>Spermatophyta</taxon>
        <taxon>Magnoliopsida</taxon>
        <taxon>eudicotyledons</taxon>
        <taxon>Gunneridae</taxon>
        <taxon>Pentapetalae</taxon>
        <taxon>rosids</taxon>
        <taxon>Vitales</taxon>
        <taxon>Vitaceae</taxon>
        <taxon>Viteae</taxon>
        <taxon>Vitis</taxon>
    </lineage>
</organism>
<dbReference type="Proteomes" id="UP000288805">
    <property type="component" value="Unassembled WGS sequence"/>
</dbReference>
<gene>
    <name evidence="2" type="ORF">CK203_044823</name>
</gene>
<dbReference type="EMBL" id="QGNW01000268">
    <property type="protein sequence ID" value="RVW80244.1"/>
    <property type="molecule type" value="Genomic_DNA"/>
</dbReference>
<dbReference type="SUPFAM" id="SSF56219">
    <property type="entry name" value="DNase I-like"/>
    <property type="match status" value="1"/>
</dbReference>
<sequence>MAGNGLFLLAMAKRREDLNFLGLEINEKLVRRCLDCVHQYGIMNGNGGERERERAGERVSESERFYVRAMVAKNIGGLEPRNSRWKSNFKVESKTFEIEAKRRRAKCKSLLWKGKEGCRGSGEEKVQHLYPQRKMRERGWVAMVETLRALGVAMERKESQKEKAMSLVPSLGKSFAEVVKMQNCNSRSVARVELVKGDDLRSRGNQMARSWVLNGNLGLAKLERGKVLMEFEMVAEAEKALNLGGIFGGEKCGGFLAIDYQTERLEELQWARILVKLTGEEIPSMIEIRVEGVCYSLILWWEVRPVMRVLPVERRGENSGGEEEVEGDASACAGKHVMEEVDNARIETHLQSVDGTRGQTGGSGLLGARFRGLFGSSELGVGPGGLDPVSSSKARLYPLEASSLEGSRRLKAVETIGAPGPAGRDDCRGPSQSLEKDGRQKQVEEELYSMERSRTYNTLIEEASRYGCAPIPSGLLTSGSSPSPSFFFGQTPLGEYCDLSGDDRVTHLREIPLRMLLTLGPLEEENANRWELMEGTLDAHGFAGGLLICWNKRTLEVIEMEVGNFSISCRLRNVEDGLVWMFTGGDFNVILSLRERSNQGRLTSAMRRFAQVVDELELIDLPLQGGVLTWSGGRNNQAWAKLDRFLVTQSWLDHFNEVVQSRLPRPTLDHFSIFLIGGLRRGPSPFRFENMWLKADGFTDLLRGWWQGVEMRGRASVEPGWRADIEGLHLKRLNSREAEVLEMPFTEEEIYAALMDMNGDKAPGPDGFTVAFWQSSWELVKEEIMDLFRIL</sequence>
<evidence type="ECO:0000313" key="3">
    <source>
        <dbReference type="Proteomes" id="UP000288805"/>
    </source>
</evidence>
<name>A0A438H6R3_VITVI</name>
<evidence type="ECO:0000313" key="2">
    <source>
        <dbReference type="EMBL" id="RVW80244.1"/>
    </source>
</evidence>
<comment type="caution">
    <text evidence="2">The sequence shown here is derived from an EMBL/GenBank/DDBJ whole genome shotgun (WGS) entry which is preliminary data.</text>
</comment>
<reference evidence="2 3" key="1">
    <citation type="journal article" date="2018" name="PLoS Genet.">
        <title>Population sequencing reveals clonal diversity and ancestral inbreeding in the grapevine cultivar Chardonnay.</title>
        <authorList>
            <person name="Roach M.J."/>
            <person name="Johnson D.L."/>
            <person name="Bohlmann J."/>
            <person name="van Vuuren H.J."/>
            <person name="Jones S.J."/>
            <person name="Pretorius I.S."/>
            <person name="Schmidt S.A."/>
            <person name="Borneman A.R."/>
        </authorList>
    </citation>
    <scope>NUCLEOTIDE SEQUENCE [LARGE SCALE GENOMIC DNA]</scope>
    <source>
        <strain evidence="3">cv. Chardonnay</strain>
        <tissue evidence="2">Leaf</tissue>
    </source>
</reference>
<dbReference type="InterPro" id="IPR029063">
    <property type="entry name" value="SAM-dependent_MTases_sf"/>
</dbReference>
<dbReference type="Gene3D" id="3.60.10.10">
    <property type="entry name" value="Endonuclease/exonuclease/phosphatase"/>
    <property type="match status" value="1"/>
</dbReference>
<dbReference type="PANTHER" id="PTHR33710">
    <property type="entry name" value="BNAC02G09200D PROTEIN"/>
    <property type="match status" value="1"/>
</dbReference>
<feature type="region of interest" description="Disordered" evidence="1">
    <location>
        <begin position="416"/>
        <end position="439"/>
    </location>
</feature>
<feature type="compositionally biased region" description="Basic and acidic residues" evidence="1">
    <location>
        <begin position="423"/>
        <end position="439"/>
    </location>
</feature>
<accession>A0A438H6R3</accession>